<keyword evidence="4" id="KW-0539">Nucleus</keyword>
<proteinExistence type="predicted"/>
<dbReference type="Gene3D" id="3.60.20.10">
    <property type="entry name" value="Glutamine Phosphoribosylpyrophosphate, subunit 1, domain 1"/>
    <property type="match status" value="1"/>
</dbReference>
<dbReference type="Pfam" id="PF00227">
    <property type="entry name" value="Proteasome"/>
    <property type="match status" value="1"/>
</dbReference>
<evidence type="ECO:0000256" key="1">
    <source>
        <dbReference type="ARBA" id="ARBA00004123"/>
    </source>
</evidence>
<dbReference type="PROSITE" id="PS51476">
    <property type="entry name" value="PROTEASOME_BETA_2"/>
    <property type="match status" value="1"/>
</dbReference>
<evidence type="ECO:0008006" key="7">
    <source>
        <dbReference type="Google" id="ProtNLM"/>
    </source>
</evidence>
<evidence type="ECO:0000256" key="4">
    <source>
        <dbReference type="ARBA" id="ARBA00023242"/>
    </source>
</evidence>
<keyword evidence="6" id="KW-1185">Reference proteome</keyword>
<comment type="subcellular location">
    <subcellularLocation>
        <location evidence="1">Nucleus</location>
    </subcellularLocation>
</comment>
<dbReference type="Proteomes" id="UP001255856">
    <property type="component" value="Unassembled WGS sequence"/>
</dbReference>
<dbReference type="EMBL" id="JASFZW010000011">
    <property type="protein sequence ID" value="KAK2076289.1"/>
    <property type="molecule type" value="Genomic_DNA"/>
</dbReference>
<dbReference type="GO" id="GO:0051603">
    <property type="term" value="P:proteolysis involved in protein catabolic process"/>
    <property type="evidence" value="ECO:0007669"/>
    <property type="project" value="InterPro"/>
</dbReference>
<organism evidence="5 6">
    <name type="scientific">Prototheca wickerhamii</name>
    <dbReference type="NCBI Taxonomy" id="3111"/>
    <lineage>
        <taxon>Eukaryota</taxon>
        <taxon>Viridiplantae</taxon>
        <taxon>Chlorophyta</taxon>
        <taxon>core chlorophytes</taxon>
        <taxon>Trebouxiophyceae</taxon>
        <taxon>Chlorellales</taxon>
        <taxon>Chlorellaceae</taxon>
        <taxon>Prototheca</taxon>
    </lineage>
</organism>
<dbReference type="SUPFAM" id="SSF56235">
    <property type="entry name" value="N-terminal nucleophile aminohydrolases (Ntn hydrolases)"/>
    <property type="match status" value="1"/>
</dbReference>
<dbReference type="PROSITE" id="PS00854">
    <property type="entry name" value="PROTEASOME_BETA_1"/>
    <property type="match status" value="1"/>
</dbReference>
<dbReference type="InterPro" id="IPR029055">
    <property type="entry name" value="Ntn_hydrolases_N"/>
</dbReference>
<evidence type="ECO:0000313" key="5">
    <source>
        <dbReference type="EMBL" id="KAK2076289.1"/>
    </source>
</evidence>
<dbReference type="InterPro" id="IPR016050">
    <property type="entry name" value="Proteasome_bsu_CS"/>
</dbReference>
<dbReference type="InterPro" id="IPR001353">
    <property type="entry name" value="Proteasome_sua/b"/>
</dbReference>
<comment type="caution">
    <text evidence="5">The sequence shown here is derived from an EMBL/GenBank/DDBJ whole genome shotgun (WGS) entry which is preliminary data.</text>
</comment>
<dbReference type="PANTHER" id="PTHR32194:SF2">
    <property type="entry name" value="PROTEASOME SUBUNIT BETA TYPE-1"/>
    <property type="match status" value="1"/>
</dbReference>
<dbReference type="InterPro" id="IPR023333">
    <property type="entry name" value="Proteasome_suB-type"/>
</dbReference>
<reference evidence="5" key="1">
    <citation type="submission" date="2021-01" db="EMBL/GenBank/DDBJ databases">
        <authorList>
            <person name="Eckstrom K.M.E."/>
        </authorList>
    </citation>
    <scope>NUCLEOTIDE SEQUENCE</scope>
    <source>
        <strain evidence="5">UVCC 0001</strain>
    </source>
</reference>
<protein>
    <recommendedName>
        <fullName evidence="7">Proteasome endopeptidase complex</fullName>
    </recommendedName>
</protein>
<keyword evidence="2" id="KW-0963">Cytoplasm</keyword>
<keyword evidence="3" id="KW-0647">Proteasome</keyword>
<accession>A0AAD9MG85</accession>
<dbReference type="GO" id="GO:0005737">
    <property type="term" value="C:cytoplasm"/>
    <property type="evidence" value="ECO:0007669"/>
    <property type="project" value="TreeGrafter"/>
</dbReference>
<evidence type="ECO:0000256" key="3">
    <source>
        <dbReference type="ARBA" id="ARBA00022942"/>
    </source>
</evidence>
<evidence type="ECO:0000313" key="6">
    <source>
        <dbReference type="Proteomes" id="UP001255856"/>
    </source>
</evidence>
<dbReference type="GO" id="GO:0005839">
    <property type="term" value="C:proteasome core complex"/>
    <property type="evidence" value="ECO:0007669"/>
    <property type="project" value="InterPro"/>
</dbReference>
<name>A0AAD9MG85_PROWI</name>
<dbReference type="PANTHER" id="PTHR32194">
    <property type="entry name" value="METALLOPROTEASE TLDD"/>
    <property type="match status" value="1"/>
</dbReference>
<gene>
    <name evidence="5" type="ORF">QBZ16_001221</name>
</gene>
<dbReference type="AlphaFoldDB" id="A0AAD9MG85"/>
<dbReference type="GO" id="GO:0005634">
    <property type="term" value="C:nucleus"/>
    <property type="evidence" value="ECO:0007669"/>
    <property type="project" value="UniProtKB-SubCell"/>
</dbReference>
<dbReference type="FunFam" id="3.60.20.10:FF:000027">
    <property type="entry name" value="Proteasome subunit beta type-6"/>
    <property type="match status" value="1"/>
</dbReference>
<sequence length="504" mass="54320">MLLEALCYHEATSAADSAALTVLRYLVDYARRRSLSLLRLVTETHDAVGLSGHLLLLDGPSPGSDPAAPEIQAWLLLHSALMDDGVRARIDLAEDSCRTQFRALAERLSPRVIAAVPVLRDLHAFFIEAAAWQAGPASASSPARARPLIEVVLGAEDSKQATLNEAAWAGVRALAYQTVAQAARQLVTPAGKPVLARLLATLELGWQVAEQGAGRCGCVSEESDVIQLTKIDQPMARDASSGLWLPYQPSQAAITFLKQPRQGAGMAHTIPLKASIPAAGSALKEHASWSPYDDNGGTVVAVAGNDYCIVGGSKRLSTGYSILTRDQSKILKLSPKVVIASAGMQADRETLHKTLHARHVTYQFNHRKPMSCGAMAQLLSNTLYYKRFFPYYTFNLCAGLDEEGRGAIYTYDAIGSYERVGYGCQGSGKELMQPVLDSQLKAASPLVLPPQPWLSSLPLEVAVDLVKSAFTSAGERDIYTGDDVEILIITKDGVETQNLPLKRD</sequence>
<dbReference type="CDD" id="cd03757">
    <property type="entry name" value="proteasome_beta_type_1"/>
    <property type="match status" value="1"/>
</dbReference>
<evidence type="ECO:0000256" key="2">
    <source>
        <dbReference type="ARBA" id="ARBA00022490"/>
    </source>
</evidence>